<dbReference type="SUPFAM" id="SSF48019">
    <property type="entry name" value="post-AAA+ oligomerization domain-like"/>
    <property type="match status" value="1"/>
</dbReference>
<evidence type="ECO:0000313" key="12">
    <source>
        <dbReference type="EMBL" id="RKF12756.1"/>
    </source>
</evidence>
<reference evidence="12 13" key="1">
    <citation type="submission" date="2018-09" db="EMBL/GenBank/DDBJ databases">
        <authorList>
            <person name="Wang Z."/>
        </authorList>
    </citation>
    <scope>NUCLEOTIDE SEQUENCE [LARGE SCALE GENOMIC DNA]</scope>
    <source>
        <strain evidence="12 13">ALS 81</strain>
    </source>
</reference>
<organism evidence="12 13">
    <name type="scientific">Alginatibacterium sediminis</name>
    <dbReference type="NCBI Taxonomy" id="2164068"/>
    <lineage>
        <taxon>Bacteria</taxon>
        <taxon>Pseudomonadati</taxon>
        <taxon>Pseudomonadota</taxon>
        <taxon>Gammaproteobacteria</taxon>
        <taxon>Alteromonadales</taxon>
        <taxon>Alteromonadaceae</taxon>
        <taxon>Alginatibacterium</taxon>
    </lineage>
</organism>
<dbReference type="Gene3D" id="3.40.50.300">
    <property type="entry name" value="P-loop containing nucleotide triphosphate hydrolases"/>
    <property type="match status" value="1"/>
</dbReference>
<keyword evidence="5" id="KW-0235">DNA replication</keyword>
<evidence type="ECO:0000256" key="6">
    <source>
        <dbReference type="ARBA" id="ARBA00022932"/>
    </source>
</evidence>
<keyword evidence="4 12" id="KW-0548">Nucleotidyltransferase</keyword>
<proteinExistence type="inferred from homology"/>
<keyword evidence="6" id="KW-0239">DNA-directed DNA polymerase</keyword>
<dbReference type="GO" id="GO:0003887">
    <property type="term" value="F:DNA-directed DNA polymerase activity"/>
    <property type="evidence" value="ECO:0007669"/>
    <property type="project" value="UniProtKB-UniRule"/>
</dbReference>
<protein>
    <recommendedName>
        <fullName evidence="2 9">DNA polymerase III subunit delta</fullName>
        <ecNumber evidence="1 9">2.7.7.7</ecNumber>
    </recommendedName>
</protein>
<dbReference type="InterPro" id="IPR005790">
    <property type="entry name" value="DNA_polIII_delta"/>
</dbReference>
<dbReference type="Gene3D" id="1.10.8.60">
    <property type="match status" value="1"/>
</dbReference>
<gene>
    <name evidence="12" type="primary">holA</name>
    <name evidence="12" type="ORF">DBZ36_19995</name>
</gene>
<dbReference type="EC" id="2.7.7.7" evidence="1 9"/>
<feature type="domain" description="DNA polymerase III subunit delta C-terminal" evidence="11">
    <location>
        <begin position="230"/>
        <end position="345"/>
    </location>
</feature>
<evidence type="ECO:0000256" key="4">
    <source>
        <dbReference type="ARBA" id="ARBA00022695"/>
    </source>
</evidence>
<evidence type="ECO:0000256" key="9">
    <source>
        <dbReference type="NCBIfam" id="TIGR01128"/>
    </source>
</evidence>
<dbReference type="EMBL" id="RAQO01000013">
    <property type="protein sequence ID" value="RKF12756.1"/>
    <property type="molecule type" value="Genomic_DNA"/>
</dbReference>
<name>A0A420E5A5_9ALTE</name>
<sequence length="354" mass="41393">MRIKSFVNWLRSNLTKIYADRLNQYLDKACLAYAVVGEEPLIKLESCDAIRNSLRQQGLLEERLRFNFDSDFRWEDVIDAFQELSLFAQQRLVEIHFEQSPDKSINQQLERVMQLLQADCRLLLSFSKLNKSVEKQNWYVSLEQQGLLVMVYAPEGQQLNRWIVQRLKNNQIEPSNDRVELLSHYYEGNLPAMSQAIQTIALLSHGKKQHALSIHDIENCLDQASHFTAFHLVDAMLQMDLRRSLHIAHQLQQQQSDSLLLVNWGLSNDFKCIQALWNGEAERSVFQRFRIWSKRQNMLRNASHSLSQQQLASAYELLAQIDIALKTFDAAWAWHLLERCMLLMVKPNYVQAPH</sequence>
<evidence type="ECO:0000256" key="3">
    <source>
        <dbReference type="ARBA" id="ARBA00022679"/>
    </source>
</evidence>
<dbReference type="Pfam" id="PF14840">
    <property type="entry name" value="DNA_pol3_delt_C"/>
    <property type="match status" value="1"/>
</dbReference>
<dbReference type="PANTHER" id="PTHR34388:SF1">
    <property type="entry name" value="DNA POLYMERASE III SUBUNIT DELTA"/>
    <property type="match status" value="1"/>
</dbReference>
<dbReference type="GO" id="GO:0006261">
    <property type="term" value="P:DNA-templated DNA replication"/>
    <property type="evidence" value="ECO:0007669"/>
    <property type="project" value="TreeGrafter"/>
</dbReference>
<dbReference type="InterPro" id="IPR010372">
    <property type="entry name" value="DNA_pol3_delta_N"/>
</dbReference>
<dbReference type="Pfam" id="PF06144">
    <property type="entry name" value="DNA_pol3_delta"/>
    <property type="match status" value="1"/>
</dbReference>
<dbReference type="GO" id="GO:0003677">
    <property type="term" value="F:DNA binding"/>
    <property type="evidence" value="ECO:0007669"/>
    <property type="project" value="InterPro"/>
</dbReference>
<dbReference type="NCBIfam" id="TIGR01128">
    <property type="entry name" value="holA"/>
    <property type="match status" value="1"/>
</dbReference>
<evidence type="ECO:0000259" key="11">
    <source>
        <dbReference type="Pfam" id="PF14840"/>
    </source>
</evidence>
<evidence type="ECO:0000313" key="13">
    <source>
        <dbReference type="Proteomes" id="UP000286482"/>
    </source>
</evidence>
<comment type="catalytic activity">
    <reaction evidence="8">
        <text>DNA(n) + a 2'-deoxyribonucleoside 5'-triphosphate = DNA(n+1) + diphosphate</text>
        <dbReference type="Rhea" id="RHEA:22508"/>
        <dbReference type="Rhea" id="RHEA-COMP:17339"/>
        <dbReference type="Rhea" id="RHEA-COMP:17340"/>
        <dbReference type="ChEBI" id="CHEBI:33019"/>
        <dbReference type="ChEBI" id="CHEBI:61560"/>
        <dbReference type="ChEBI" id="CHEBI:173112"/>
        <dbReference type="EC" id="2.7.7.7"/>
    </reaction>
</comment>
<dbReference type="GO" id="GO:0009360">
    <property type="term" value="C:DNA polymerase III complex"/>
    <property type="evidence" value="ECO:0007669"/>
    <property type="project" value="UniProtKB-UniRule"/>
</dbReference>
<evidence type="ECO:0000256" key="7">
    <source>
        <dbReference type="ARBA" id="ARBA00034754"/>
    </source>
</evidence>
<evidence type="ECO:0000256" key="8">
    <source>
        <dbReference type="ARBA" id="ARBA00049244"/>
    </source>
</evidence>
<dbReference type="Proteomes" id="UP000286482">
    <property type="component" value="Unassembled WGS sequence"/>
</dbReference>
<evidence type="ECO:0000256" key="1">
    <source>
        <dbReference type="ARBA" id="ARBA00012417"/>
    </source>
</evidence>
<accession>A0A420E5A5</accession>
<evidence type="ECO:0000256" key="5">
    <source>
        <dbReference type="ARBA" id="ARBA00022705"/>
    </source>
</evidence>
<dbReference type="InterPro" id="IPR008921">
    <property type="entry name" value="DNA_pol3_clamp-load_cplx_C"/>
</dbReference>
<dbReference type="AlphaFoldDB" id="A0A420E5A5"/>
<comment type="caution">
    <text evidence="12">The sequence shown here is derived from an EMBL/GenBank/DDBJ whole genome shotgun (WGS) entry which is preliminary data.</text>
</comment>
<comment type="similarity">
    <text evidence="7">Belongs to the DNA polymerase HolA subunit family.</text>
</comment>
<dbReference type="CDD" id="cd18138">
    <property type="entry name" value="HLD_clamp_pol_III_delta"/>
    <property type="match status" value="1"/>
</dbReference>
<dbReference type="InterPro" id="IPR032780">
    <property type="entry name" value="DNA_pol3_delt_C"/>
</dbReference>
<keyword evidence="3 12" id="KW-0808">Transferase</keyword>
<dbReference type="SUPFAM" id="SSF52540">
    <property type="entry name" value="P-loop containing nucleoside triphosphate hydrolases"/>
    <property type="match status" value="1"/>
</dbReference>
<dbReference type="PANTHER" id="PTHR34388">
    <property type="entry name" value="DNA POLYMERASE III SUBUNIT DELTA"/>
    <property type="match status" value="1"/>
</dbReference>
<evidence type="ECO:0000256" key="2">
    <source>
        <dbReference type="ARBA" id="ARBA00017703"/>
    </source>
</evidence>
<dbReference type="InterPro" id="IPR027417">
    <property type="entry name" value="P-loop_NTPase"/>
</dbReference>
<dbReference type="Gene3D" id="1.20.272.10">
    <property type="match status" value="1"/>
</dbReference>
<feature type="domain" description="DNA polymerase III delta N-terminal" evidence="10">
    <location>
        <begin position="33"/>
        <end position="149"/>
    </location>
</feature>
<keyword evidence="13" id="KW-1185">Reference proteome</keyword>
<evidence type="ECO:0000259" key="10">
    <source>
        <dbReference type="Pfam" id="PF06144"/>
    </source>
</evidence>